<evidence type="ECO:0008006" key="3">
    <source>
        <dbReference type="Google" id="ProtNLM"/>
    </source>
</evidence>
<dbReference type="EMBL" id="BK016112">
    <property type="protein sequence ID" value="DAF95970.1"/>
    <property type="molecule type" value="Genomic_DNA"/>
</dbReference>
<name>A0A8S5UNI1_9CAUD</name>
<keyword evidence="1" id="KW-1133">Transmembrane helix</keyword>
<keyword evidence="1" id="KW-0472">Membrane</keyword>
<reference evidence="2" key="1">
    <citation type="journal article" date="2021" name="Proc. Natl. Acad. Sci. U.S.A.">
        <title>A Catalog of Tens of Thousands of Viruses from Human Metagenomes Reveals Hidden Associations with Chronic Diseases.</title>
        <authorList>
            <person name="Tisza M.J."/>
            <person name="Buck C.B."/>
        </authorList>
    </citation>
    <scope>NUCLEOTIDE SEQUENCE</scope>
    <source>
        <strain evidence="2">CtwVB15</strain>
    </source>
</reference>
<keyword evidence="1" id="KW-0812">Transmembrane</keyword>
<accession>A0A8S5UNI1</accession>
<evidence type="ECO:0000256" key="1">
    <source>
        <dbReference type="SAM" id="Phobius"/>
    </source>
</evidence>
<proteinExistence type="predicted"/>
<evidence type="ECO:0000313" key="2">
    <source>
        <dbReference type="EMBL" id="DAF95970.1"/>
    </source>
</evidence>
<organism evidence="2">
    <name type="scientific">Myoviridae sp. ctwVB15</name>
    <dbReference type="NCBI Taxonomy" id="2825208"/>
    <lineage>
        <taxon>Viruses</taxon>
        <taxon>Duplodnaviria</taxon>
        <taxon>Heunggongvirae</taxon>
        <taxon>Uroviricota</taxon>
        <taxon>Caudoviricetes</taxon>
    </lineage>
</organism>
<protein>
    <recommendedName>
        <fullName evidence="3">Transmembrane protein</fullName>
    </recommendedName>
</protein>
<sequence>MSGGRVLFDIRRRPKGQVGTILLSRAYFQFHTGNVALFPIFSDNLLDRATHCGLRSPFCVFFYSANTLFLRLTEFFFRVCSPSGTCVKLCMCYKKKMLEFLGLSALVGGVIAVVKNKKKKGCGCDD</sequence>
<feature type="transmembrane region" description="Helical" evidence="1">
    <location>
        <begin position="97"/>
        <end position="114"/>
    </location>
</feature>